<proteinExistence type="predicted"/>
<reference evidence="2 3" key="1">
    <citation type="submission" date="2012-09" db="EMBL/GenBank/DDBJ databases">
        <title>Draft Genome Sequences of 6 Strains from Genus Thauera.</title>
        <authorList>
            <person name="Liu B."/>
            <person name="Shapleigh J.P."/>
            <person name="Frostegard A.H."/>
        </authorList>
    </citation>
    <scope>NUCLEOTIDE SEQUENCE [LARGE SCALE GENOMIC DNA]</scope>
    <source>
        <strain evidence="2 3">B4P</strain>
    </source>
</reference>
<evidence type="ECO:0000256" key="1">
    <source>
        <dbReference type="SAM" id="Coils"/>
    </source>
</evidence>
<dbReference type="RefSeq" id="WP_004386346.1">
    <property type="nucleotide sequence ID" value="NZ_AMXF01000391.1"/>
</dbReference>
<name>N6YIC3_9RHOO</name>
<sequence>GGATAPARSALPGTLEAGLRLAGGTEAVADATRADKRTLEIDKAADTKLFIRSVSEPRYTVAAAGAFLPSDVTGGAPVVGRAEVRTVSIAERLQAPRATEAKDYTTATRHSAVSALAAHALALTAEDGGEVPGLFLDIDLYGTRGDPALFYASAEEVEKNVRLPAIDSDNPEDQALLDARPRNLAFARLLREPWRMPLLLRTPLRVRVDEATQFADGTDLADNTVALMRQLEGRIKRYRDAIAASQRVLDALRGSALALENRLRAIGEELAEARHDVAVTRALIAEEEARLAAINERRGRILRDHVHFIAYQRPREAESILPAAQRSLDPGLLAPAVPSCLRARQDAPDALRELLAAVREAPARCFAHAPALLDRLDRTDLLVKALQSAQLRSQLLALKLAAQPAAAPAKGVAGAIAGLHGRRVQAVQQVRTASTRIDLAALATLGWRQARDEADRLVALGDLIDGEHGSGAVASRAAALFDELSRISTCLHEAFCAVPPSIRLDWAERLSQFDAAPQLRNLAGLARWGEIDFVERRRLQSLADWLFGQVRAGDAEAEALMNDVVHMTLLLASHAPVDRILSGRLPEPVTARPGIRLPIRVTEPLRLRVGMQALIYQADRVVARATVEDLAGNTAAAVVTRVEGGALALAADTRVHFVDAASPVAFAAAQGARQG</sequence>
<dbReference type="EMBL" id="AMXF01000391">
    <property type="protein sequence ID" value="ENO91235.1"/>
    <property type="molecule type" value="Genomic_DNA"/>
</dbReference>
<dbReference type="Proteomes" id="UP000013047">
    <property type="component" value="Unassembled WGS sequence"/>
</dbReference>
<feature type="coiled-coil region" evidence="1">
    <location>
        <begin position="228"/>
        <end position="276"/>
    </location>
</feature>
<evidence type="ECO:0000313" key="3">
    <source>
        <dbReference type="Proteomes" id="UP000013047"/>
    </source>
</evidence>
<keyword evidence="3" id="KW-1185">Reference proteome</keyword>
<keyword evidence="1" id="KW-0175">Coiled coil</keyword>
<protein>
    <submittedName>
        <fullName evidence="2">Uncharacterized protein</fullName>
    </submittedName>
</protein>
<dbReference type="AlphaFoldDB" id="N6YIC3"/>
<evidence type="ECO:0000313" key="2">
    <source>
        <dbReference type="EMBL" id="ENO91235.1"/>
    </source>
</evidence>
<organism evidence="2 3">
    <name type="scientific">Thauera phenylacetica B4P</name>
    <dbReference type="NCBI Taxonomy" id="1234382"/>
    <lineage>
        <taxon>Bacteria</taxon>
        <taxon>Pseudomonadati</taxon>
        <taxon>Pseudomonadota</taxon>
        <taxon>Betaproteobacteria</taxon>
        <taxon>Rhodocyclales</taxon>
        <taxon>Zoogloeaceae</taxon>
        <taxon>Thauera</taxon>
    </lineage>
</organism>
<feature type="non-terminal residue" evidence="2">
    <location>
        <position position="1"/>
    </location>
</feature>
<accession>N6YIC3</accession>
<comment type="caution">
    <text evidence="2">The sequence shown here is derived from an EMBL/GenBank/DDBJ whole genome shotgun (WGS) entry which is preliminary data.</text>
</comment>
<gene>
    <name evidence="2" type="ORF">C667_22709</name>
</gene>